<dbReference type="EMBL" id="JACHCC010000002">
    <property type="protein sequence ID" value="MBB6498486.1"/>
    <property type="molecule type" value="Genomic_DNA"/>
</dbReference>
<reference evidence="2 3" key="1">
    <citation type="submission" date="2020-08" db="EMBL/GenBank/DDBJ databases">
        <title>Genomic Encyclopedia of Type Strains, Phase IV (KMG-V): Genome sequencing to study the core and pangenomes of soil and plant-associated prokaryotes.</title>
        <authorList>
            <person name="Whitman W."/>
        </authorList>
    </citation>
    <scope>NUCLEOTIDE SEQUENCE [LARGE SCALE GENOMIC DNA]</scope>
    <source>
        <strain evidence="2 3">M2T3</strain>
    </source>
</reference>
<dbReference type="RefSeq" id="WP_184622651.1">
    <property type="nucleotide sequence ID" value="NZ_JACHCC010000002.1"/>
</dbReference>
<proteinExistence type="predicted"/>
<dbReference type="PROSITE" id="PS51257">
    <property type="entry name" value="PROKAR_LIPOPROTEIN"/>
    <property type="match status" value="1"/>
</dbReference>
<accession>A0A7X0IZX5</accession>
<evidence type="ECO:0000313" key="2">
    <source>
        <dbReference type="EMBL" id="MBB6498486.1"/>
    </source>
</evidence>
<feature type="transmembrane region" description="Helical" evidence="1">
    <location>
        <begin position="7"/>
        <end position="25"/>
    </location>
</feature>
<organism evidence="2 3">
    <name type="scientific">Pedobacter cryoconitis</name>
    <dbReference type="NCBI Taxonomy" id="188932"/>
    <lineage>
        <taxon>Bacteria</taxon>
        <taxon>Pseudomonadati</taxon>
        <taxon>Bacteroidota</taxon>
        <taxon>Sphingobacteriia</taxon>
        <taxon>Sphingobacteriales</taxon>
        <taxon>Sphingobacteriaceae</taxon>
        <taxon>Pedobacter</taxon>
    </lineage>
</organism>
<protein>
    <submittedName>
        <fullName evidence="2">Uncharacterized protein</fullName>
    </submittedName>
</protein>
<keyword evidence="1" id="KW-1133">Transmembrane helix</keyword>
<keyword evidence="1" id="KW-0472">Membrane</keyword>
<dbReference type="AlphaFoldDB" id="A0A7X0IZX5"/>
<keyword evidence="1" id="KW-0812">Transmembrane</keyword>
<evidence type="ECO:0000313" key="3">
    <source>
        <dbReference type="Proteomes" id="UP000521017"/>
    </source>
</evidence>
<name>A0A7X0IZX5_9SPHI</name>
<sequence length="516" mass="57606">MKKPIPGTILSVFITMSCLILFFAACRKDIVTNEKNAGVNELGIQEAKDYFYSSVLKKSGDKATSSTINTDEIPNALWDIARKKGTGVRVPLNFDSKLCYKIEGTTKTYSFNELTYLFLYKNEEGKMEVEKVTTIPDKEWVNNTSKDKKFTGLVTVEDWSGNLKQVFKYKDGRYRKLINQNGNNTTKTSTNKTEVNGSNGFNCTYIPGGYACIGAGGYDTCTPRPGRTVCGSQSGGEDEEYQDPKVDNKCTGCPGDSYVEPPVDYDKPSIEIIRDTLLKAKYPCVGKTILDGLEKNQLYNKMVEPFLQKGWRPNLTWSVSSQPWGGSTGSGTFSGAYTTVSDGSTKGMSSDIMLNSNMLENASKLLISAVAIHETYHAYVNFMFVNENQPDLVDKTSPGYMATFYELTLFNDRKDLNTNYTDHFTMLTSQFDRMVSILYDSNNGQIALDDCRKALLFGLDNPGEFPTYDKKTFINQAYNDLLSKYGFSRNSVDIFTSQNVNASSNNGWEKLGKDCK</sequence>
<comment type="caution">
    <text evidence="2">The sequence shown here is derived from an EMBL/GenBank/DDBJ whole genome shotgun (WGS) entry which is preliminary data.</text>
</comment>
<evidence type="ECO:0000256" key="1">
    <source>
        <dbReference type="SAM" id="Phobius"/>
    </source>
</evidence>
<gene>
    <name evidence="2" type="ORF">HDF25_000623</name>
</gene>
<dbReference type="Proteomes" id="UP000521017">
    <property type="component" value="Unassembled WGS sequence"/>
</dbReference>